<organism evidence="2 3">
    <name type="scientific">Gossypium gossypioides</name>
    <name type="common">Mexican cotton</name>
    <name type="synonym">Selera gossypioides</name>
    <dbReference type="NCBI Taxonomy" id="34282"/>
    <lineage>
        <taxon>Eukaryota</taxon>
        <taxon>Viridiplantae</taxon>
        <taxon>Streptophyta</taxon>
        <taxon>Embryophyta</taxon>
        <taxon>Tracheophyta</taxon>
        <taxon>Spermatophyta</taxon>
        <taxon>Magnoliopsida</taxon>
        <taxon>eudicotyledons</taxon>
        <taxon>Gunneridae</taxon>
        <taxon>Pentapetalae</taxon>
        <taxon>rosids</taxon>
        <taxon>malvids</taxon>
        <taxon>Malvales</taxon>
        <taxon>Malvaceae</taxon>
        <taxon>Malvoideae</taxon>
        <taxon>Gossypium</taxon>
    </lineage>
</organism>
<protein>
    <submittedName>
        <fullName evidence="2">Uncharacterized protein</fullName>
    </submittedName>
</protein>
<proteinExistence type="predicted"/>
<feature type="compositionally biased region" description="Polar residues" evidence="1">
    <location>
        <begin position="1"/>
        <end position="10"/>
    </location>
</feature>
<evidence type="ECO:0000256" key="1">
    <source>
        <dbReference type="SAM" id="MobiDB-lite"/>
    </source>
</evidence>
<comment type="caution">
    <text evidence="2">The sequence shown here is derived from an EMBL/GenBank/DDBJ whole genome shotgun (WGS) entry which is preliminary data.</text>
</comment>
<evidence type="ECO:0000313" key="3">
    <source>
        <dbReference type="Proteomes" id="UP000593579"/>
    </source>
</evidence>
<keyword evidence="3" id="KW-1185">Reference proteome</keyword>
<reference evidence="2 3" key="1">
    <citation type="journal article" date="2019" name="Genome Biol. Evol.">
        <title>Insights into the evolution of the New World diploid cottons (Gossypium, subgenus Houzingenia) based on genome sequencing.</title>
        <authorList>
            <person name="Grover C.E."/>
            <person name="Arick M.A. 2nd"/>
            <person name="Thrash A."/>
            <person name="Conover J.L."/>
            <person name="Sanders W.S."/>
            <person name="Peterson D.G."/>
            <person name="Frelichowski J.E."/>
            <person name="Scheffler J.A."/>
            <person name="Scheffler B.E."/>
            <person name="Wendel J.F."/>
        </authorList>
    </citation>
    <scope>NUCLEOTIDE SEQUENCE [LARGE SCALE GENOMIC DNA]</scope>
    <source>
        <strain evidence="2">5</strain>
        <tissue evidence="2">Leaf</tissue>
    </source>
</reference>
<dbReference type="AlphaFoldDB" id="A0A7J9BGK7"/>
<dbReference type="EMBL" id="JABEZY010000003">
    <property type="protein sequence ID" value="MBA0735316.1"/>
    <property type="molecule type" value="Genomic_DNA"/>
</dbReference>
<dbReference type="Proteomes" id="UP000593579">
    <property type="component" value="Unassembled WGS sequence"/>
</dbReference>
<feature type="region of interest" description="Disordered" evidence="1">
    <location>
        <begin position="1"/>
        <end position="26"/>
    </location>
</feature>
<gene>
    <name evidence="2" type="ORF">Gogos_019176</name>
</gene>
<accession>A0A7J9BGK7</accession>
<evidence type="ECO:0000313" key="2">
    <source>
        <dbReference type="EMBL" id="MBA0735316.1"/>
    </source>
</evidence>
<dbReference type="OrthoDB" id="1001946at2759"/>
<sequence length="166" mass="18583">MASLPPSNGQTEDKESPSKSSLTQDNSSPLVVFAHGAGAPSSFDWMIRSLLSPSSFIRLYGFLFWHYMNNQVPYFHPAFSHWRDGRETLGFFVVFSRFLSKSLSPFVCRKLFVHGDVDLGALDLCDLDADALLKAQDLHQWMALTCSMVSTAVLLDLFGSRLVGWE</sequence>
<name>A0A7J9BGK7_GOSGO</name>